<protein>
    <submittedName>
        <fullName evidence="1">Uncharacterized protein</fullName>
    </submittedName>
</protein>
<keyword evidence="2" id="KW-1185">Reference proteome</keyword>
<sequence>MSRIGRYRYFGSNNVQSKEPDLLVLDQNICLHIAMFYFGQNCKYRPDLHELLTRFPYSKYFSRTHISSGWGIEELAWKRTGEFDAKNTRYVRWATDRVLSWDPDRVAYEFGHRHPPVERDKKWRQGVPLPEKDRHPLYAILASYAPMLRLCSLFKEKKRRGKDGGEWAFNQYVDWMMNEFGYQLAYESALAAYTLLDKKKQAEARGIFHIGGNETPDELADKAWAAAWDMQYARLVDMGPMGLMGFMDRKFRNIAVATEDSDPHDSKMRAQLIETIRNCAVYLMPSGVKIPESEFGSDLGYGVSFLRRTTPRKAGCDPLAALDSLERSMGVQRRTLTAFREYPGEDSSPAFLARLAQIDERPTTS</sequence>
<name>A0ABM7IY10_9MYCO</name>
<dbReference type="Proteomes" id="UP000466683">
    <property type="component" value="Chromosome"/>
</dbReference>
<proteinExistence type="predicted"/>
<gene>
    <name evidence="1" type="ORF">MBOE_34090</name>
</gene>
<dbReference type="EMBL" id="AP022579">
    <property type="protein sequence ID" value="BBX91760.1"/>
    <property type="molecule type" value="Genomic_DNA"/>
</dbReference>
<evidence type="ECO:0000313" key="1">
    <source>
        <dbReference type="EMBL" id="BBX91760.1"/>
    </source>
</evidence>
<reference evidence="1 2" key="1">
    <citation type="journal article" date="2019" name="Emerg. Microbes Infect.">
        <title>Comprehensive subspecies identification of 175 nontuberculous mycobacteria species based on 7547 genomic profiles.</title>
        <authorList>
            <person name="Matsumoto Y."/>
            <person name="Kinjo T."/>
            <person name="Motooka D."/>
            <person name="Nabeya D."/>
            <person name="Jung N."/>
            <person name="Uechi K."/>
            <person name="Horii T."/>
            <person name="Iida T."/>
            <person name="Fujita J."/>
            <person name="Nakamura S."/>
        </authorList>
    </citation>
    <scope>NUCLEOTIDE SEQUENCE [LARGE SCALE GENOMIC DNA]</scope>
    <source>
        <strain evidence="1 2">JCM 15653</strain>
    </source>
</reference>
<evidence type="ECO:0000313" key="2">
    <source>
        <dbReference type="Proteomes" id="UP000466683"/>
    </source>
</evidence>
<organism evidence="1 2">
    <name type="scientific">Mycolicibacterium boenickei</name>
    <dbReference type="NCBI Taxonomy" id="146017"/>
    <lineage>
        <taxon>Bacteria</taxon>
        <taxon>Bacillati</taxon>
        <taxon>Actinomycetota</taxon>
        <taxon>Actinomycetes</taxon>
        <taxon>Mycobacteriales</taxon>
        <taxon>Mycobacteriaceae</taxon>
        <taxon>Mycolicibacterium</taxon>
    </lineage>
</organism>
<accession>A0ABM7IY10</accession>